<proteinExistence type="predicted"/>
<dbReference type="InParanoid" id="L2GW00"/>
<keyword evidence="1" id="KW-0732">Signal</keyword>
<reference evidence="3" key="1">
    <citation type="submission" date="2011-03" db="EMBL/GenBank/DDBJ databases">
        <title>The genome sequence of Vavraia culicis strain floridensis.</title>
        <authorList>
            <consortium name="The Broad Institute Genome Sequencing Platform"/>
            <person name="Cuomo C."/>
            <person name="Becnel J."/>
            <person name="Sanscrainte N."/>
            <person name="Young S.K."/>
            <person name="Zeng Q."/>
            <person name="Gargeya S."/>
            <person name="Fitzgerald M."/>
            <person name="Haas B."/>
            <person name="Abouelleil A."/>
            <person name="Alvarado L."/>
            <person name="Arachchi H.M."/>
            <person name="Berlin A."/>
            <person name="Chapman S.B."/>
            <person name="Gearin G."/>
            <person name="Goldberg J."/>
            <person name="Griggs A."/>
            <person name="Gujja S."/>
            <person name="Hansen M."/>
            <person name="Heiman D."/>
            <person name="Howarth C."/>
            <person name="Larimer J."/>
            <person name="Lui A."/>
            <person name="MacDonald P.J.P."/>
            <person name="McCowen C."/>
            <person name="Montmayeur A."/>
            <person name="Murphy C."/>
            <person name="Neiman D."/>
            <person name="Pearson M."/>
            <person name="Priest M."/>
            <person name="Roberts A."/>
            <person name="Saif S."/>
            <person name="Shea T."/>
            <person name="Sisk P."/>
            <person name="Stolte C."/>
            <person name="Sykes S."/>
            <person name="Wortman J."/>
            <person name="Nusbaum C."/>
            <person name="Birren B."/>
        </authorList>
    </citation>
    <scope>NUCLEOTIDE SEQUENCE [LARGE SCALE GENOMIC DNA]</scope>
    <source>
        <strain evidence="3">floridensis</strain>
    </source>
</reference>
<keyword evidence="3" id="KW-1185">Reference proteome</keyword>
<dbReference type="HOGENOM" id="CLU_1435383_0_0_1"/>
<feature type="signal peptide" evidence="1">
    <location>
        <begin position="1"/>
        <end position="16"/>
    </location>
</feature>
<dbReference type="OrthoDB" id="10511226at2759"/>
<dbReference type="AlphaFoldDB" id="L2GW00"/>
<protein>
    <submittedName>
        <fullName evidence="2">Uncharacterized protein</fullName>
    </submittedName>
</protein>
<sequence>MLVLVGLLVCLQCSAANSDRWCELRLFCPQKGFFTNPEVMELIDGYIFDLRTIEANDDTKEPCGLAAKTFDGLISLIHDNRLVYKNELINQFKINTYIFMDVLGFAAKCAGFYSLLHVLLVIGEIYYKHAVDKAVELIQNEPKNETPNFFRTCKHVFRICSFSDKIEIWRSHKTKMELVFRDIFRMTPRNGKNNERNCVLN</sequence>
<dbReference type="OMA" id="KCAGFYS"/>
<dbReference type="EMBL" id="GL877416">
    <property type="protein sequence ID" value="ELA47532.1"/>
    <property type="molecule type" value="Genomic_DNA"/>
</dbReference>
<organism evidence="2 3">
    <name type="scientific">Vavraia culicis (isolate floridensis)</name>
    <name type="common">Microsporidian parasite</name>
    <dbReference type="NCBI Taxonomy" id="948595"/>
    <lineage>
        <taxon>Eukaryota</taxon>
        <taxon>Fungi</taxon>
        <taxon>Fungi incertae sedis</taxon>
        <taxon>Microsporidia</taxon>
        <taxon>Pleistophoridae</taxon>
        <taxon>Vavraia</taxon>
    </lineage>
</organism>
<name>L2GW00_VAVCU</name>
<accession>L2GW00</accession>
<gene>
    <name evidence="2" type="ORF">VCUG_00963</name>
</gene>
<dbReference type="GeneID" id="19878846"/>
<dbReference type="VEuPathDB" id="MicrosporidiaDB:VCUG_00963"/>
<dbReference type="Proteomes" id="UP000011081">
    <property type="component" value="Unassembled WGS sequence"/>
</dbReference>
<dbReference type="RefSeq" id="XP_008073984.1">
    <property type="nucleotide sequence ID" value="XM_008075793.1"/>
</dbReference>
<feature type="chain" id="PRO_5003960415" evidence="1">
    <location>
        <begin position="17"/>
        <end position="201"/>
    </location>
</feature>
<evidence type="ECO:0000313" key="3">
    <source>
        <dbReference type="Proteomes" id="UP000011081"/>
    </source>
</evidence>
<evidence type="ECO:0000256" key="1">
    <source>
        <dbReference type="SAM" id="SignalP"/>
    </source>
</evidence>
<evidence type="ECO:0000313" key="2">
    <source>
        <dbReference type="EMBL" id="ELA47532.1"/>
    </source>
</evidence>